<dbReference type="GO" id="GO:0008270">
    <property type="term" value="F:zinc ion binding"/>
    <property type="evidence" value="ECO:0007669"/>
    <property type="project" value="UniProtKB-UniRule"/>
</dbReference>
<evidence type="ECO:0000256" key="8">
    <source>
        <dbReference type="SAM" id="MobiDB-lite"/>
    </source>
</evidence>
<protein>
    <recommendedName>
        <fullName evidence="7">Metalloendopeptidase</fullName>
        <ecNumber evidence="7">3.4.24.-</ecNumber>
    </recommendedName>
</protein>
<keyword evidence="3 7" id="KW-0378">Hydrolase</keyword>
<keyword evidence="4 6" id="KW-0862">Zinc</keyword>
<evidence type="ECO:0000259" key="9">
    <source>
        <dbReference type="PROSITE" id="PS51864"/>
    </source>
</evidence>
<evidence type="ECO:0000256" key="7">
    <source>
        <dbReference type="RuleBase" id="RU361183"/>
    </source>
</evidence>
<dbReference type="PANTHER" id="PTHR10127:SF780">
    <property type="entry name" value="METALLOENDOPEPTIDASE"/>
    <property type="match status" value="1"/>
</dbReference>
<keyword evidence="11" id="KW-1185">Reference proteome</keyword>
<evidence type="ECO:0000256" key="2">
    <source>
        <dbReference type="ARBA" id="ARBA00022723"/>
    </source>
</evidence>
<proteinExistence type="predicted"/>
<dbReference type="GO" id="GO:0006508">
    <property type="term" value="P:proteolysis"/>
    <property type="evidence" value="ECO:0007669"/>
    <property type="project" value="UniProtKB-KW"/>
</dbReference>
<feature type="binding site" evidence="6">
    <location>
        <position position="57"/>
    </location>
    <ligand>
        <name>Zn(2+)</name>
        <dbReference type="ChEBI" id="CHEBI:29105"/>
        <note>catalytic</note>
    </ligand>
</feature>
<evidence type="ECO:0000313" key="10">
    <source>
        <dbReference type="EMBL" id="OQV13636.1"/>
    </source>
</evidence>
<dbReference type="EC" id="3.4.24.-" evidence="7"/>
<dbReference type="SUPFAM" id="SSF55486">
    <property type="entry name" value="Metalloproteases ('zincins'), catalytic domain"/>
    <property type="match status" value="1"/>
</dbReference>
<sequence>MEANTCLQFTPMREGASHIRFAFKYDGSSSFVGHTSELQQVIFLDENSFAEVGEVQHQVMHALGFGHEQSREDRDNYRDIVWQNIPLAIGNRKELSETDIQRINALYPCNSGTTETTKPVSMKSHTRSKKTPTTTEAIFPNGDGELTPGTSRHRHRMTTLDPIQQNSTIFPIAADQIVPDFFCYFYKNLTSTCKTSCEGSGGELRLANFTSDARKKYYDMDCAAKVPLSSEKRWDIGTNSALVQKVFNTGLNTEILATCAFYNSLDFDCNGVTDCMEANNENRYGSAAPWSGRYSGLPEQGLQLNGTIIKTGSDAGSG</sequence>
<keyword evidence="1 7" id="KW-0645">Protease</keyword>
<dbReference type="GO" id="GO:0004222">
    <property type="term" value="F:metalloendopeptidase activity"/>
    <property type="evidence" value="ECO:0007669"/>
    <property type="project" value="UniProtKB-UniRule"/>
</dbReference>
<feature type="region of interest" description="Disordered" evidence="8">
    <location>
        <begin position="114"/>
        <end position="153"/>
    </location>
</feature>
<comment type="caution">
    <text evidence="10">The sequence shown here is derived from an EMBL/GenBank/DDBJ whole genome shotgun (WGS) entry which is preliminary data.</text>
</comment>
<feature type="domain" description="Peptidase M12A" evidence="9">
    <location>
        <begin position="1"/>
        <end position="85"/>
    </location>
</feature>
<keyword evidence="2 6" id="KW-0479">Metal-binding</keyword>
<dbReference type="PRINTS" id="PR00480">
    <property type="entry name" value="ASTACIN"/>
</dbReference>
<keyword evidence="5 7" id="KW-0482">Metalloprotease</keyword>
<evidence type="ECO:0000256" key="3">
    <source>
        <dbReference type="ARBA" id="ARBA00022801"/>
    </source>
</evidence>
<evidence type="ECO:0000313" key="11">
    <source>
        <dbReference type="Proteomes" id="UP000192578"/>
    </source>
</evidence>
<evidence type="ECO:0000256" key="4">
    <source>
        <dbReference type="ARBA" id="ARBA00022833"/>
    </source>
</evidence>
<dbReference type="Pfam" id="PF01400">
    <property type="entry name" value="Astacin"/>
    <property type="match status" value="1"/>
</dbReference>
<dbReference type="EMBL" id="MTYJ01000119">
    <property type="protein sequence ID" value="OQV13636.1"/>
    <property type="molecule type" value="Genomic_DNA"/>
</dbReference>
<dbReference type="Gene3D" id="3.40.390.10">
    <property type="entry name" value="Collagenase (Catalytic Domain)"/>
    <property type="match status" value="1"/>
</dbReference>
<dbReference type="InterPro" id="IPR024079">
    <property type="entry name" value="MetalloPept_cat_dom_sf"/>
</dbReference>
<evidence type="ECO:0000256" key="1">
    <source>
        <dbReference type="ARBA" id="ARBA00022670"/>
    </source>
</evidence>
<dbReference type="PROSITE" id="PS51864">
    <property type="entry name" value="ASTACIN"/>
    <property type="match status" value="1"/>
</dbReference>
<dbReference type="PANTHER" id="PTHR10127">
    <property type="entry name" value="DISCOIDIN, CUB, EGF, LAMININ , AND ZINC METALLOPROTEASE DOMAIN CONTAINING"/>
    <property type="match status" value="1"/>
</dbReference>
<dbReference type="InterPro" id="IPR006026">
    <property type="entry name" value="Peptidase_Metallo"/>
</dbReference>
<name>A0A1W0WEK9_HYPEX</name>
<reference evidence="11" key="1">
    <citation type="submission" date="2017-01" db="EMBL/GenBank/DDBJ databases">
        <title>Comparative genomics of anhydrobiosis in the tardigrade Hypsibius dujardini.</title>
        <authorList>
            <person name="Yoshida Y."/>
            <person name="Koutsovoulos G."/>
            <person name="Laetsch D."/>
            <person name="Stevens L."/>
            <person name="Kumar S."/>
            <person name="Horikawa D."/>
            <person name="Ishino K."/>
            <person name="Komine S."/>
            <person name="Tomita M."/>
            <person name="Blaxter M."/>
            <person name="Arakawa K."/>
        </authorList>
    </citation>
    <scope>NUCLEOTIDE SEQUENCE [LARGE SCALE GENOMIC DNA]</scope>
    <source>
        <strain evidence="11">Z151</strain>
    </source>
</reference>
<feature type="binding site" evidence="6">
    <location>
        <position position="67"/>
    </location>
    <ligand>
        <name>Zn(2+)</name>
        <dbReference type="ChEBI" id="CHEBI:29105"/>
        <note>catalytic</note>
    </ligand>
</feature>
<dbReference type="OrthoDB" id="291007at2759"/>
<dbReference type="InterPro" id="IPR001506">
    <property type="entry name" value="Peptidase_M12A"/>
</dbReference>
<evidence type="ECO:0000256" key="6">
    <source>
        <dbReference type="PROSITE-ProRule" id="PRU01211"/>
    </source>
</evidence>
<dbReference type="Proteomes" id="UP000192578">
    <property type="component" value="Unassembled WGS sequence"/>
</dbReference>
<organism evidence="10 11">
    <name type="scientific">Hypsibius exemplaris</name>
    <name type="common">Freshwater tardigrade</name>
    <dbReference type="NCBI Taxonomy" id="2072580"/>
    <lineage>
        <taxon>Eukaryota</taxon>
        <taxon>Metazoa</taxon>
        <taxon>Ecdysozoa</taxon>
        <taxon>Tardigrada</taxon>
        <taxon>Eutardigrada</taxon>
        <taxon>Parachela</taxon>
        <taxon>Hypsibioidea</taxon>
        <taxon>Hypsibiidae</taxon>
        <taxon>Hypsibius</taxon>
    </lineage>
</organism>
<evidence type="ECO:0000256" key="5">
    <source>
        <dbReference type="ARBA" id="ARBA00023049"/>
    </source>
</evidence>
<accession>A0A1W0WEK9</accession>
<feature type="binding site" evidence="6">
    <location>
        <position position="61"/>
    </location>
    <ligand>
        <name>Zn(2+)</name>
        <dbReference type="ChEBI" id="CHEBI:29105"/>
        <note>catalytic</note>
    </ligand>
</feature>
<dbReference type="AlphaFoldDB" id="A0A1W0WEK9"/>
<gene>
    <name evidence="10" type="ORF">BV898_12107</name>
</gene>
<comment type="cofactor">
    <cofactor evidence="6 7">
        <name>Zn(2+)</name>
        <dbReference type="ChEBI" id="CHEBI:29105"/>
    </cofactor>
    <text evidence="6 7">Binds 1 zinc ion per subunit.</text>
</comment>
<dbReference type="SMART" id="SM00235">
    <property type="entry name" value="ZnMc"/>
    <property type="match status" value="1"/>
</dbReference>
<comment type="caution">
    <text evidence="6">Lacks conserved residue(s) required for the propagation of feature annotation.</text>
</comment>